<dbReference type="AlphaFoldDB" id="A0A1X0JTZ1"/>
<organism evidence="1 2">
    <name type="scientific">Mycolicibacterium tusciae</name>
    <dbReference type="NCBI Taxonomy" id="75922"/>
    <lineage>
        <taxon>Bacteria</taxon>
        <taxon>Bacillati</taxon>
        <taxon>Actinomycetota</taxon>
        <taxon>Actinomycetes</taxon>
        <taxon>Mycobacteriales</taxon>
        <taxon>Mycobacteriaceae</taxon>
        <taxon>Mycolicibacterium</taxon>
    </lineage>
</organism>
<keyword evidence="2" id="KW-1185">Reference proteome</keyword>
<proteinExistence type="predicted"/>
<dbReference type="RefSeq" id="WP_083125824.1">
    <property type="nucleotide sequence ID" value="NZ_MVIM01000005.1"/>
</dbReference>
<name>A0A1X0JTZ1_9MYCO</name>
<dbReference type="EMBL" id="MVIM01000005">
    <property type="protein sequence ID" value="ORB65746.1"/>
    <property type="molecule type" value="Genomic_DNA"/>
</dbReference>
<gene>
    <name evidence="1" type="ORF">BST47_12490</name>
</gene>
<evidence type="ECO:0000313" key="1">
    <source>
        <dbReference type="EMBL" id="ORB65746.1"/>
    </source>
</evidence>
<protein>
    <submittedName>
        <fullName evidence="1">Uncharacterized protein</fullName>
    </submittedName>
</protein>
<evidence type="ECO:0000313" key="2">
    <source>
        <dbReference type="Proteomes" id="UP000192411"/>
    </source>
</evidence>
<comment type="caution">
    <text evidence="1">The sequence shown here is derived from an EMBL/GenBank/DDBJ whole genome shotgun (WGS) entry which is preliminary data.</text>
</comment>
<sequence>MRLLLPAASIAVAGEIFCVTSASTAIAQPEPLDFCGQAIADVLEGIPWVGLPGAFDLNRLKPNGSGATVNINSGNNISVQSGPGNTNVQSTTVGDNSSINANNSFTCCVNGRCCVSSGGGPAVCRP</sequence>
<reference evidence="1 2" key="1">
    <citation type="submission" date="2017-02" db="EMBL/GenBank/DDBJ databases">
        <title>The new phylogeny of genus Mycobacterium.</title>
        <authorList>
            <person name="Tortoli E."/>
            <person name="Trovato A."/>
            <person name="Cirillo D.M."/>
        </authorList>
    </citation>
    <scope>NUCLEOTIDE SEQUENCE [LARGE SCALE GENOMIC DNA]</scope>
    <source>
        <strain evidence="1 2">DSM 44338</strain>
    </source>
</reference>
<accession>A0A1X0JTZ1</accession>
<dbReference type="Proteomes" id="UP000192411">
    <property type="component" value="Unassembled WGS sequence"/>
</dbReference>